<evidence type="ECO:0000313" key="2">
    <source>
        <dbReference type="EMBL" id="CAB4127112.1"/>
    </source>
</evidence>
<sequence length="584" mass="67548">MSSMNIYSLKDRLIQYRIANPKNKNKVIRDQNLKQDLINLPEFQNYPINEKAALIILGYVPKCDCGNQVKYQGKIKSGINSTPFGGWLEFCSISCARSSPKTVARRKSTIVEKYGVDSWAKSEEAKAISTMPWSETKKENYNKKRIETSILKYGVDHYSKTPEYLNKRTETILNQTGGKYTNHFQDIDKIKSTNNEKYGVDYYNQTLEGRKQLSDNNAMKNPDIALKSKLSRRSNQFSEELYNLLLIDDKDQFKTVIDDIAKSNNYNHRHQIANHLSISYSYLNNLMRRYDMNNDYLTLGLSRSFKEQEVVDFILSLGVNIKRGDRSILNGKEIDVLIESHKLGIEFDGIYYHSVYTGGKDKTYHVDKTNLAEEKGYKLLHIFENEWDDKDKRDIWKSIIKSKLGLIDKKIFARKCSIKPLSSKESRLFFDKNHLSGFVGASNHLGLFYNDELVSAISYGTSRFDKTETELYRFASLLDTQVVGGLGKLLKQIPNEKLISFADRRISGVDSVYNKFFKNKKTLSPSWWGLKSGTSELSHRLSYTKSKVKVFLDYKYNDNISCIDNMFNNGYDIIYDCGNYKFYN</sequence>
<feature type="domain" description="DUF7487" evidence="1">
    <location>
        <begin position="101"/>
        <end position="187"/>
    </location>
</feature>
<proteinExistence type="predicted"/>
<organism evidence="2">
    <name type="scientific">uncultured Caudovirales phage</name>
    <dbReference type="NCBI Taxonomy" id="2100421"/>
    <lineage>
        <taxon>Viruses</taxon>
        <taxon>Duplodnaviria</taxon>
        <taxon>Heunggongvirae</taxon>
        <taxon>Uroviricota</taxon>
        <taxon>Caudoviricetes</taxon>
        <taxon>Peduoviridae</taxon>
        <taxon>Maltschvirus</taxon>
        <taxon>Maltschvirus maltsch</taxon>
    </lineage>
</organism>
<evidence type="ECO:0000259" key="1">
    <source>
        <dbReference type="Pfam" id="PF24308"/>
    </source>
</evidence>
<dbReference type="Gene3D" id="3.40.960.10">
    <property type="entry name" value="VSR Endonuclease"/>
    <property type="match status" value="1"/>
</dbReference>
<accession>A0A6J5L0H8</accession>
<dbReference type="InterPro" id="IPR055910">
    <property type="entry name" value="DUF7487"/>
</dbReference>
<dbReference type="EMBL" id="LR796208">
    <property type="protein sequence ID" value="CAB4127112.1"/>
    <property type="molecule type" value="Genomic_DNA"/>
</dbReference>
<dbReference type="Pfam" id="PF24308">
    <property type="entry name" value="DUF7487"/>
    <property type="match status" value="1"/>
</dbReference>
<name>A0A6J5L0H8_9CAUD</name>
<gene>
    <name evidence="2" type="ORF">UFOVP84_54</name>
</gene>
<protein>
    <recommendedName>
        <fullName evidence="1">DUF7487 domain-containing protein</fullName>
    </recommendedName>
</protein>
<reference evidence="2" key="1">
    <citation type="submission" date="2020-04" db="EMBL/GenBank/DDBJ databases">
        <authorList>
            <person name="Chiriac C."/>
            <person name="Salcher M."/>
            <person name="Ghai R."/>
            <person name="Kavagutti S V."/>
        </authorList>
    </citation>
    <scope>NUCLEOTIDE SEQUENCE</scope>
</reference>
<dbReference type="CDD" id="cd22328">
    <property type="entry name" value="Hef-like"/>
    <property type="match status" value="1"/>
</dbReference>